<keyword evidence="2 3" id="KW-0728">SH3 domain</keyword>
<comment type="similarity">
    <text evidence="1">Belongs to the SH3YL1 family.</text>
</comment>
<dbReference type="Pfam" id="PF04366">
    <property type="entry name" value="Ysc84"/>
    <property type="match status" value="1"/>
</dbReference>
<dbReference type="STRING" id="983967.A0A1E4STG3"/>
<dbReference type="GO" id="GO:0051666">
    <property type="term" value="P:actin cortical patch localization"/>
    <property type="evidence" value="ECO:0007669"/>
    <property type="project" value="TreeGrafter"/>
</dbReference>
<dbReference type="CDD" id="cd11842">
    <property type="entry name" value="SH3_Ysc84p_like"/>
    <property type="match status" value="1"/>
</dbReference>
<dbReference type="PROSITE" id="PS50002">
    <property type="entry name" value="SH3"/>
    <property type="match status" value="1"/>
</dbReference>
<proteinExistence type="inferred from homology"/>
<dbReference type="InterPro" id="IPR051702">
    <property type="entry name" value="SH3_domain_YSC84-like"/>
</dbReference>
<dbReference type="SUPFAM" id="SSF50044">
    <property type="entry name" value="SH3-domain"/>
    <property type="match status" value="1"/>
</dbReference>
<feature type="compositionally biased region" description="Low complexity" evidence="4">
    <location>
        <begin position="234"/>
        <end position="261"/>
    </location>
</feature>
<dbReference type="Pfam" id="PF00018">
    <property type="entry name" value="SH3_1"/>
    <property type="match status" value="1"/>
</dbReference>
<dbReference type="Proteomes" id="UP000094801">
    <property type="component" value="Unassembled WGS sequence"/>
</dbReference>
<gene>
    <name evidence="6" type="ORF">CANARDRAFT_10184</name>
</gene>
<evidence type="ECO:0000313" key="6">
    <source>
        <dbReference type="EMBL" id="ODV82805.1"/>
    </source>
</evidence>
<dbReference type="PANTHER" id="PTHR15629">
    <property type="entry name" value="SH3YL1 PROTEIN"/>
    <property type="match status" value="1"/>
</dbReference>
<feature type="region of interest" description="Disordered" evidence="4">
    <location>
        <begin position="224"/>
        <end position="354"/>
    </location>
</feature>
<dbReference type="GO" id="GO:0051017">
    <property type="term" value="P:actin filament bundle assembly"/>
    <property type="evidence" value="ECO:0007669"/>
    <property type="project" value="TreeGrafter"/>
</dbReference>
<dbReference type="FunFam" id="2.30.30.40:FF:000100">
    <property type="entry name" value="SH3 domain-containing YSC84-like protein 1"/>
    <property type="match status" value="1"/>
</dbReference>
<name>A0A1E4STG3_9ASCO</name>
<dbReference type="EMBL" id="KV453873">
    <property type="protein sequence ID" value="ODV82805.1"/>
    <property type="molecule type" value="Genomic_DNA"/>
</dbReference>
<dbReference type="InterPro" id="IPR036028">
    <property type="entry name" value="SH3-like_dom_sf"/>
</dbReference>
<feature type="domain" description="SH3" evidence="5">
    <location>
        <begin position="353"/>
        <end position="412"/>
    </location>
</feature>
<dbReference type="PRINTS" id="PR01887">
    <property type="entry name" value="SPECTRNALPHA"/>
</dbReference>
<dbReference type="GO" id="GO:0030479">
    <property type="term" value="C:actin cortical patch"/>
    <property type="evidence" value="ECO:0007669"/>
    <property type="project" value="TreeGrafter"/>
</dbReference>
<dbReference type="InterPro" id="IPR033643">
    <property type="entry name" value="SYLF_SH3YL1-like"/>
</dbReference>
<reference evidence="7" key="1">
    <citation type="submission" date="2016-04" db="EMBL/GenBank/DDBJ databases">
        <title>Comparative genomics of biotechnologically important yeasts.</title>
        <authorList>
            <consortium name="DOE Joint Genome Institute"/>
            <person name="Riley R."/>
            <person name="Haridas S."/>
            <person name="Wolfe K.H."/>
            <person name="Lopes M.R."/>
            <person name="Hittinger C.T."/>
            <person name="Goker M."/>
            <person name="Salamov A."/>
            <person name="Wisecaver J."/>
            <person name="Long T.M."/>
            <person name="Aerts A.L."/>
            <person name="Barry K."/>
            <person name="Choi C."/>
            <person name="Clum A."/>
            <person name="Coughlan A.Y."/>
            <person name="Deshpande S."/>
            <person name="Douglass A.P."/>
            <person name="Hanson S.J."/>
            <person name="Klenk H.-P."/>
            <person name="Labutti K."/>
            <person name="Lapidus A."/>
            <person name="Lindquist E."/>
            <person name="Lipzen A."/>
            <person name="Meier-Kolthoff J.P."/>
            <person name="Ohm R.A."/>
            <person name="Otillar R.P."/>
            <person name="Pangilinan J."/>
            <person name="Peng Y."/>
            <person name="Rokas A."/>
            <person name="Rosa C.A."/>
            <person name="Scheuner C."/>
            <person name="Sibirny A.A."/>
            <person name="Slot J.C."/>
            <person name="Stielow J.B."/>
            <person name="Sun H."/>
            <person name="Kurtzman C.P."/>
            <person name="Blackwell M."/>
            <person name="Grigoriev I.V."/>
            <person name="Jeffries T.W."/>
        </authorList>
    </citation>
    <scope>NUCLEOTIDE SEQUENCE [LARGE SCALE GENOMIC DNA]</scope>
    <source>
        <strain evidence="7">NRRL YB-2248</strain>
    </source>
</reference>
<evidence type="ECO:0000256" key="2">
    <source>
        <dbReference type="ARBA" id="ARBA00022443"/>
    </source>
</evidence>
<dbReference type="GO" id="GO:0051015">
    <property type="term" value="F:actin filament binding"/>
    <property type="evidence" value="ECO:0007669"/>
    <property type="project" value="TreeGrafter"/>
</dbReference>
<accession>A0A1E4STG3</accession>
<evidence type="ECO:0000259" key="5">
    <source>
        <dbReference type="PROSITE" id="PS50002"/>
    </source>
</evidence>
<dbReference type="CDD" id="cd11525">
    <property type="entry name" value="SYLF_SH3YL1_like"/>
    <property type="match status" value="1"/>
</dbReference>
<feature type="compositionally biased region" description="Low complexity" evidence="4">
    <location>
        <begin position="339"/>
        <end position="354"/>
    </location>
</feature>
<evidence type="ECO:0000256" key="1">
    <source>
        <dbReference type="ARBA" id="ARBA00007761"/>
    </source>
</evidence>
<dbReference type="InterPro" id="IPR007461">
    <property type="entry name" value="Ysc84_actin-binding"/>
</dbReference>
<sequence>MGLNNPIPRSLKSECKKAAKVLSSFIKPNQVLGADEIIPHDVLLNAKGLAIITILKAGFLFSGRAGSGVVVARLPDGSWSAPSAIVTAGAGVGGQIGAEITDFVFILNTDAAVESFAQYGSVTLGGNISVAAGPLGRNAEVGGNASLKNIAPIFSYSKTKGLFAGVSVEGSVLVERRETNRKFYGDRCKARQILSGQVEPPPGCESLQRILNSRAFTRVGSNGEYYSDDDDYYNDIPSQFSDDSSSYSSSRRGSSRPSNTGRRGHYSDDDDYYSDDDESPQSYYNKKSPKPKKHSSWEDDVYDRDPSGRKSSTSGSRSTSSGAGGYRPRSEKPQFGNGTSSHSHSTSHSSSSSSRNKAIALYSFAGEQPGDLGFKKGDVITIIQKSDSTDDWWTGRVGSQEGIFPANYVELV</sequence>
<evidence type="ECO:0000313" key="7">
    <source>
        <dbReference type="Proteomes" id="UP000094801"/>
    </source>
</evidence>
<dbReference type="OrthoDB" id="443981at2759"/>
<dbReference type="PRINTS" id="PR00452">
    <property type="entry name" value="SH3DOMAIN"/>
</dbReference>
<protein>
    <recommendedName>
        <fullName evidence="5">SH3 domain-containing protein</fullName>
    </recommendedName>
</protein>
<evidence type="ECO:0000256" key="4">
    <source>
        <dbReference type="SAM" id="MobiDB-lite"/>
    </source>
</evidence>
<evidence type="ECO:0000256" key="3">
    <source>
        <dbReference type="PROSITE-ProRule" id="PRU00192"/>
    </source>
</evidence>
<dbReference type="SMART" id="SM00326">
    <property type="entry name" value="SH3"/>
    <property type="match status" value="1"/>
</dbReference>
<dbReference type="GO" id="GO:0035091">
    <property type="term" value="F:phosphatidylinositol binding"/>
    <property type="evidence" value="ECO:0007669"/>
    <property type="project" value="TreeGrafter"/>
</dbReference>
<keyword evidence="7" id="KW-1185">Reference proteome</keyword>
<dbReference type="PANTHER" id="PTHR15629:SF2">
    <property type="entry name" value="SH3 DOMAIN-CONTAINING YSC84-LIKE PROTEIN 1"/>
    <property type="match status" value="1"/>
</dbReference>
<dbReference type="Gene3D" id="2.30.30.40">
    <property type="entry name" value="SH3 Domains"/>
    <property type="match status" value="1"/>
</dbReference>
<dbReference type="InterPro" id="IPR001452">
    <property type="entry name" value="SH3_domain"/>
</dbReference>
<organism evidence="6 7">
    <name type="scientific">[Candida] arabinofermentans NRRL YB-2248</name>
    <dbReference type="NCBI Taxonomy" id="983967"/>
    <lineage>
        <taxon>Eukaryota</taxon>
        <taxon>Fungi</taxon>
        <taxon>Dikarya</taxon>
        <taxon>Ascomycota</taxon>
        <taxon>Saccharomycotina</taxon>
        <taxon>Pichiomycetes</taxon>
        <taxon>Pichiales</taxon>
        <taxon>Pichiaceae</taxon>
        <taxon>Ogataea</taxon>
        <taxon>Ogataea/Candida clade</taxon>
    </lineage>
</organism>
<feature type="compositionally biased region" description="Low complexity" evidence="4">
    <location>
        <begin position="309"/>
        <end position="321"/>
    </location>
</feature>
<feature type="compositionally biased region" description="Acidic residues" evidence="4">
    <location>
        <begin position="268"/>
        <end position="279"/>
    </location>
</feature>
<dbReference type="AlphaFoldDB" id="A0A1E4STG3"/>